<dbReference type="AlphaFoldDB" id="A0A2U3EH28"/>
<evidence type="ECO:0000313" key="1">
    <source>
        <dbReference type="EMBL" id="KAK4087334.1"/>
    </source>
</evidence>
<organism evidence="2 3">
    <name type="scientific">Purpureocillium lilacinum</name>
    <name type="common">Paecilomyces lilacinus</name>
    <dbReference type="NCBI Taxonomy" id="33203"/>
    <lineage>
        <taxon>Eukaryota</taxon>
        <taxon>Fungi</taxon>
        <taxon>Dikarya</taxon>
        <taxon>Ascomycota</taxon>
        <taxon>Pezizomycotina</taxon>
        <taxon>Sordariomycetes</taxon>
        <taxon>Hypocreomycetidae</taxon>
        <taxon>Hypocreales</taxon>
        <taxon>Ophiocordycipitaceae</taxon>
        <taxon>Purpureocillium</taxon>
    </lineage>
</organism>
<comment type="caution">
    <text evidence="2">The sequence shown here is derived from an EMBL/GenBank/DDBJ whole genome shotgun (WGS) entry which is preliminary data.</text>
</comment>
<proteinExistence type="predicted"/>
<name>A0A2U3EH28_PURLI</name>
<dbReference type="EMBL" id="LCWV01000004">
    <property type="protein sequence ID" value="PWI73772.1"/>
    <property type="molecule type" value="Genomic_DNA"/>
</dbReference>
<keyword evidence="4" id="KW-1185">Reference proteome</keyword>
<sequence>MSRKPVYSIAHQGSASSFTRALAELTFAPGNPAREWKSRNSPGQRRDPCLRVHHDQYIQSPLSQFARSRSAKSGFIVPPIPGDFPNVSISANSSRTLRLTKCIYVGSRKHVDASPHVRKAGRLKGGLGRFLSGRIDKHRLTGSEEDHRYPETHWRRSSLMIRYIAGLEPTESDNASLLPVPREQETGDCDGVMACSMHPQVGPYLVQGCESATRNDLCAWSGV</sequence>
<accession>A0A2U3EH28</accession>
<dbReference type="EMBL" id="JAWRVI010000033">
    <property type="protein sequence ID" value="KAK4087334.1"/>
    <property type="molecule type" value="Genomic_DNA"/>
</dbReference>
<evidence type="ECO:0000313" key="4">
    <source>
        <dbReference type="Proteomes" id="UP001287286"/>
    </source>
</evidence>
<reference evidence="1" key="3">
    <citation type="submission" date="2023-11" db="EMBL/GenBank/DDBJ databases">
        <authorList>
            <person name="Beijen E."/>
            <person name="Ohm R.A."/>
        </authorList>
    </citation>
    <scope>NUCLEOTIDE SEQUENCE</scope>
    <source>
        <strain evidence="1">CBS 150709</strain>
    </source>
</reference>
<evidence type="ECO:0000313" key="2">
    <source>
        <dbReference type="EMBL" id="PWI73772.1"/>
    </source>
</evidence>
<dbReference type="Proteomes" id="UP000245956">
    <property type="component" value="Unassembled WGS sequence"/>
</dbReference>
<reference evidence="2 3" key="2">
    <citation type="journal article" date="2016" name="Front. Microbiol.">
        <title>Genome and transcriptome sequences reveal the specific parasitism of the nematophagous Purpureocillium lilacinum 36-1.</title>
        <authorList>
            <person name="Xie J."/>
            <person name="Li S."/>
            <person name="Mo C."/>
            <person name="Xiao X."/>
            <person name="Peng D."/>
            <person name="Wang G."/>
            <person name="Xiao Y."/>
        </authorList>
    </citation>
    <scope>NUCLEOTIDE SEQUENCE [LARGE SCALE GENOMIC DNA]</scope>
    <source>
        <strain evidence="2 3">36-1</strain>
    </source>
</reference>
<reference evidence="1 4" key="4">
    <citation type="journal article" date="2024" name="Microbiol. Resour. Announc.">
        <title>Genome annotations for the ascomycete fungi Trichoderma harzianum, Trichoderma aggressivum, and Purpureocillium lilacinum.</title>
        <authorList>
            <person name="Beijen E.P.W."/>
            <person name="Ohm R.A."/>
        </authorList>
    </citation>
    <scope>NUCLEOTIDE SEQUENCE [LARGE SCALE GENOMIC DNA]</scope>
    <source>
        <strain evidence="1 4">CBS 150709</strain>
    </source>
</reference>
<evidence type="ECO:0000313" key="3">
    <source>
        <dbReference type="Proteomes" id="UP000245956"/>
    </source>
</evidence>
<gene>
    <name evidence="2" type="ORF">PCL_09048</name>
    <name evidence="1" type="ORF">Purlil1_8409</name>
</gene>
<protein>
    <submittedName>
        <fullName evidence="2">Uncharacterized protein</fullName>
    </submittedName>
</protein>
<reference evidence="2" key="1">
    <citation type="submission" date="2015-05" db="EMBL/GenBank/DDBJ databases">
        <authorList>
            <person name="Wang D.B."/>
            <person name="Wang M."/>
        </authorList>
    </citation>
    <scope>NUCLEOTIDE SEQUENCE</scope>
    <source>
        <strain evidence="2">36-1</strain>
    </source>
</reference>
<dbReference type="Proteomes" id="UP001287286">
    <property type="component" value="Unassembled WGS sequence"/>
</dbReference>